<dbReference type="RefSeq" id="XP_035674517.1">
    <property type="nucleotide sequence ID" value="XM_035818624.1"/>
</dbReference>
<sequence length="394" mass="44445">MPGTGRSRSGGQADREPRDNTAENGGPAAGDGAGQSDGLGDQEPGTLASTPGRSEADMPDRRQLRHKYRTLINETQKNRLDLIRPESKGLNDMLNKANGYFKSVKMTREAALDSQFLVLASTLGSQKANQLHTDFVTFEPHVFADKLVSFMTGRRTIPEDADEDDEDEEENRRRAVRIPAAGWEKLGEDARRCFNRAPAFHFLYGSFNREAKARESRKLNRKDASKSVGPKTVPKQVKNCDENSKEQTTAEVEFIHKALRTLTVDEDGNVDPIDYFEFVFDPESFGRTVENIFHLSFLVRDGHARIYLNDEHLPVLEPAEPYTEAESDDRVERNQVVVSLTLKDWKRIKKEFEITSRYFPRRVDFESGEGPSGGQNGHTSSDDEDGPPPRQRRT</sequence>
<evidence type="ECO:0000256" key="2">
    <source>
        <dbReference type="ARBA" id="ARBA00008997"/>
    </source>
</evidence>
<dbReference type="GO" id="GO:0006310">
    <property type="term" value="P:DNA recombination"/>
    <property type="evidence" value="ECO:0007669"/>
    <property type="project" value="UniProtKB-UniRule"/>
</dbReference>
<evidence type="ECO:0000313" key="11">
    <source>
        <dbReference type="Proteomes" id="UP000001554"/>
    </source>
</evidence>
<evidence type="ECO:0000256" key="7">
    <source>
        <dbReference type="RuleBase" id="RU365071"/>
    </source>
</evidence>
<evidence type="ECO:0000256" key="6">
    <source>
        <dbReference type="ARBA" id="ARBA00023242"/>
    </source>
</evidence>
<reference evidence="12" key="2">
    <citation type="submission" date="2025-08" db="UniProtKB">
        <authorList>
            <consortium name="RefSeq"/>
        </authorList>
    </citation>
    <scope>IDENTIFICATION</scope>
    <source>
        <strain evidence="12">S238N-H82</strain>
        <tissue evidence="12">Testes</tissue>
    </source>
</reference>
<keyword evidence="4 7" id="KW-0233">DNA recombination</keyword>
<evidence type="ECO:0000256" key="3">
    <source>
        <dbReference type="ARBA" id="ARBA00022763"/>
    </source>
</evidence>
<dbReference type="InterPro" id="IPR029225">
    <property type="entry name" value="Nse4_Nse3-bd"/>
</dbReference>
<dbReference type="InterPro" id="IPR014854">
    <property type="entry name" value="Nse4_C"/>
</dbReference>
<name>A0A9J7L264_BRAFL</name>
<dbReference type="GeneID" id="118414536"/>
<dbReference type="Pfam" id="PF15412">
    <property type="entry name" value="Nse4-Nse3_bdg"/>
    <property type="match status" value="1"/>
</dbReference>
<feature type="region of interest" description="Disordered" evidence="8">
    <location>
        <begin position="215"/>
        <end position="245"/>
    </location>
</feature>
<dbReference type="GO" id="GO:0030915">
    <property type="term" value="C:Smc5-Smc6 complex"/>
    <property type="evidence" value="ECO:0000318"/>
    <property type="project" value="GO_Central"/>
</dbReference>
<feature type="region of interest" description="Disordered" evidence="8">
    <location>
        <begin position="363"/>
        <end position="394"/>
    </location>
</feature>
<keyword evidence="3 7" id="KW-0227">DNA damage</keyword>
<comment type="subunit">
    <text evidence="7">Component of the SMC5-SMC6 complex.</text>
</comment>
<proteinExistence type="inferred from homology"/>
<dbReference type="AlphaFoldDB" id="A0A9J7L264"/>
<dbReference type="OrthoDB" id="361242at2759"/>
<accession>A0A9J7L264</accession>
<evidence type="ECO:0000256" key="5">
    <source>
        <dbReference type="ARBA" id="ARBA00023204"/>
    </source>
</evidence>
<feature type="region of interest" description="Disordered" evidence="8">
    <location>
        <begin position="1"/>
        <end position="62"/>
    </location>
</feature>
<evidence type="ECO:0000259" key="9">
    <source>
        <dbReference type="Pfam" id="PF08743"/>
    </source>
</evidence>
<evidence type="ECO:0000256" key="4">
    <source>
        <dbReference type="ARBA" id="ARBA00023172"/>
    </source>
</evidence>
<evidence type="ECO:0000256" key="1">
    <source>
        <dbReference type="ARBA" id="ARBA00004123"/>
    </source>
</evidence>
<dbReference type="InterPro" id="IPR027786">
    <property type="entry name" value="Nse4/EID"/>
</dbReference>
<evidence type="ECO:0000259" key="10">
    <source>
        <dbReference type="Pfam" id="PF15412"/>
    </source>
</evidence>
<protein>
    <recommendedName>
        <fullName evidence="7">Non-structural maintenance of chromosomes element 4</fullName>
    </recommendedName>
</protein>
<feature type="compositionally biased region" description="Gly residues" evidence="8">
    <location>
        <begin position="27"/>
        <end position="37"/>
    </location>
</feature>
<keyword evidence="5 7" id="KW-0234">DNA repair</keyword>
<evidence type="ECO:0000256" key="8">
    <source>
        <dbReference type="SAM" id="MobiDB-lite"/>
    </source>
</evidence>
<dbReference type="GO" id="GO:0005634">
    <property type="term" value="C:nucleus"/>
    <property type="evidence" value="ECO:0000318"/>
    <property type="project" value="GO_Central"/>
</dbReference>
<dbReference type="OMA" id="FMGINRT"/>
<evidence type="ECO:0000313" key="12">
    <source>
        <dbReference type="RefSeq" id="XP_035674517.1"/>
    </source>
</evidence>
<feature type="compositionally biased region" description="Polar residues" evidence="8">
    <location>
        <begin position="1"/>
        <end position="10"/>
    </location>
</feature>
<comment type="similarity">
    <text evidence="2 7">Belongs to the NSE4 family.</text>
</comment>
<dbReference type="Pfam" id="PF08743">
    <property type="entry name" value="Nse4_C"/>
    <property type="match status" value="1"/>
</dbReference>
<organism evidence="11 12">
    <name type="scientific">Branchiostoma floridae</name>
    <name type="common">Florida lancelet</name>
    <name type="synonym">Amphioxus</name>
    <dbReference type="NCBI Taxonomy" id="7739"/>
    <lineage>
        <taxon>Eukaryota</taxon>
        <taxon>Metazoa</taxon>
        <taxon>Chordata</taxon>
        <taxon>Cephalochordata</taxon>
        <taxon>Leptocardii</taxon>
        <taxon>Amphioxiformes</taxon>
        <taxon>Branchiostomatidae</taxon>
        <taxon>Branchiostoma</taxon>
    </lineage>
</organism>
<feature type="domain" description="Nse4/EID protein Nse3/MAGE-binding" evidence="10">
    <location>
        <begin position="113"/>
        <end position="167"/>
    </location>
</feature>
<comment type="subcellular location">
    <subcellularLocation>
        <location evidence="1 7">Nucleus</location>
    </subcellularLocation>
</comment>
<gene>
    <name evidence="12" type="primary">LOC118414536</name>
</gene>
<dbReference type="KEGG" id="bfo:118414536"/>
<dbReference type="Proteomes" id="UP000001554">
    <property type="component" value="Chromosome 4"/>
</dbReference>
<dbReference type="PANTHER" id="PTHR16140:SF0">
    <property type="entry name" value="NON-STRUCTURAL MAINTENANCE OF CHROMOSOMES ELEMENT 4"/>
    <property type="match status" value="1"/>
</dbReference>
<keyword evidence="11" id="KW-1185">Reference proteome</keyword>
<comment type="function">
    <text evidence="7">Component of the SMC5-SMC6 complex, that promotes sister chromatid alignment after DNA damage and facilitates double-stranded DNA breaks (DSBs) repair via homologous recombination between sister chromatids.</text>
</comment>
<reference evidence="11" key="1">
    <citation type="journal article" date="2020" name="Nat. Ecol. Evol.">
        <title>Deeply conserved synteny resolves early events in vertebrate evolution.</title>
        <authorList>
            <person name="Simakov O."/>
            <person name="Marletaz F."/>
            <person name="Yue J.X."/>
            <person name="O'Connell B."/>
            <person name="Jenkins J."/>
            <person name="Brandt A."/>
            <person name="Calef R."/>
            <person name="Tung C.H."/>
            <person name="Huang T.K."/>
            <person name="Schmutz J."/>
            <person name="Satoh N."/>
            <person name="Yu J.K."/>
            <person name="Putnam N.H."/>
            <person name="Green R.E."/>
            <person name="Rokhsar D.S."/>
        </authorList>
    </citation>
    <scope>NUCLEOTIDE SEQUENCE [LARGE SCALE GENOMIC DNA]</scope>
    <source>
        <strain evidence="11">S238N-H82</strain>
    </source>
</reference>
<dbReference type="GO" id="GO:0006281">
    <property type="term" value="P:DNA repair"/>
    <property type="evidence" value="ECO:0000318"/>
    <property type="project" value="GO_Central"/>
</dbReference>
<feature type="domain" description="Non-structural maintenance of chromosome element 4 C-terminal" evidence="9">
    <location>
        <begin position="272"/>
        <end position="357"/>
    </location>
</feature>
<dbReference type="PANTHER" id="PTHR16140">
    <property type="entry name" value="NON-STRUCTURAL MAINTENANCE OF CHROMOSOMES ELEMENT 4"/>
    <property type="match status" value="1"/>
</dbReference>
<feature type="compositionally biased region" description="Basic and acidic residues" evidence="8">
    <location>
        <begin position="215"/>
        <end position="225"/>
    </location>
</feature>
<keyword evidence="6 7" id="KW-0539">Nucleus</keyword>